<name>A0A652YMV8_NOCGL</name>
<gene>
    <name evidence="2" type="ORF">FNL38_105334</name>
</gene>
<comment type="caution">
    <text evidence="2">The sequence shown here is derived from an EMBL/GenBank/DDBJ whole genome shotgun (WGS) entry which is preliminary data.</text>
</comment>
<proteinExistence type="predicted"/>
<accession>A0A652YMV8</accession>
<evidence type="ECO:0000313" key="2">
    <source>
        <dbReference type="EMBL" id="TYQ03184.1"/>
    </source>
</evidence>
<organism evidence="2">
    <name type="scientific">Nocardia globerula</name>
    <dbReference type="NCBI Taxonomy" id="1818"/>
    <lineage>
        <taxon>Bacteria</taxon>
        <taxon>Bacillati</taxon>
        <taxon>Actinomycetota</taxon>
        <taxon>Actinomycetes</taxon>
        <taxon>Mycobacteriales</taxon>
        <taxon>Nocardiaceae</taxon>
        <taxon>Nocardia</taxon>
    </lineage>
</organism>
<protein>
    <submittedName>
        <fullName evidence="2">Uncharacterized protein</fullName>
    </submittedName>
</protein>
<dbReference type="EMBL" id="VNIQ01000005">
    <property type="protein sequence ID" value="TYQ03184.1"/>
    <property type="molecule type" value="Genomic_DNA"/>
</dbReference>
<feature type="compositionally biased region" description="Basic and acidic residues" evidence="1">
    <location>
        <begin position="9"/>
        <end position="21"/>
    </location>
</feature>
<dbReference type="AlphaFoldDB" id="A0A652YMV8"/>
<evidence type="ECO:0000256" key="1">
    <source>
        <dbReference type="SAM" id="MobiDB-lite"/>
    </source>
</evidence>
<sequence>MMTDNPRSIAERTREVPPGDGQERFAGYGVMGQPFASGHYLAMRHFPASSVGAGYDSVWHRDPDGRWIIYSSNSPENSCARYFGSDLADARTADIKVTWTGPSAFTVRVDETLVWELDVGRSAATAAMTGMGKLMPGAMWRSNGVMSAMGRAAGPALGVGRVKLTGTTSNGQWFRANPRMLWTVDRSRASFDGVEIGPPGPLPVQARLGDFWLPQKGMFVVGESYFEPYDATRHLSAHPKG</sequence>
<reference evidence="2" key="1">
    <citation type="submission" date="2019-07" db="EMBL/GenBank/DDBJ databases">
        <title>Genomic Encyclopedia of Type Strains, Phase IV (KMG-IV): sequencing the most valuable type-strain genomes for metagenomic binning, comparative biology and taxonomic classification.</title>
        <authorList>
            <person name="Goeker M."/>
        </authorList>
    </citation>
    <scope>NUCLEOTIDE SEQUENCE</scope>
    <source>
        <strain evidence="2">DSM 44596</strain>
    </source>
</reference>
<feature type="region of interest" description="Disordered" evidence="1">
    <location>
        <begin position="1"/>
        <end position="21"/>
    </location>
</feature>